<dbReference type="SUPFAM" id="SSF55785">
    <property type="entry name" value="PYP-like sensor domain (PAS domain)"/>
    <property type="match status" value="3"/>
</dbReference>
<dbReference type="RefSeq" id="WP_169262350.1">
    <property type="nucleotide sequence ID" value="NZ_WTVQ01000054.1"/>
</dbReference>
<feature type="domain" description="PAC" evidence="10">
    <location>
        <begin position="214"/>
        <end position="266"/>
    </location>
</feature>
<dbReference type="CDD" id="cd16922">
    <property type="entry name" value="HATPase_EvgS-ArcB-TorS-like"/>
    <property type="match status" value="1"/>
</dbReference>
<dbReference type="InterPro" id="IPR036097">
    <property type="entry name" value="HisK_dim/P_sf"/>
</dbReference>
<accession>A0ABX1QI30</accession>
<dbReference type="SUPFAM" id="SSF47384">
    <property type="entry name" value="Homodimeric domain of signal transducing histidine kinase"/>
    <property type="match status" value="1"/>
</dbReference>
<comment type="caution">
    <text evidence="11">The sequence shown here is derived from an EMBL/GenBank/DDBJ whole genome shotgun (WGS) entry which is preliminary data.</text>
</comment>
<dbReference type="InterPro" id="IPR003661">
    <property type="entry name" value="HisK_dim/P_dom"/>
</dbReference>
<dbReference type="Gene3D" id="1.10.287.130">
    <property type="match status" value="1"/>
</dbReference>
<dbReference type="EMBL" id="WTVQ01000054">
    <property type="protein sequence ID" value="NMG77217.1"/>
    <property type="molecule type" value="Genomic_DNA"/>
</dbReference>
<feature type="coiled-coil region" evidence="7">
    <location>
        <begin position="511"/>
        <end position="542"/>
    </location>
</feature>
<dbReference type="PROSITE" id="PS50112">
    <property type="entry name" value="PAS"/>
    <property type="match status" value="1"/>
</dbReference>
<dbReference type="InterPro" id="IPR000700">
    <property type="entry name" value="PAS-assoc_C"/>
</dbReference>
<keyword evidence="5" id="KW-0418">Kinase</keyword>
<dbReference type="Pfam" id="PF12860">
    <property type="entry name" value="PAS_7"/>
    <property type="match status" value="2"/>
</dbReference>
<keyword evidence="6" id="KW-0902">Two-component regulatory system</keyword>
<evidence type="ECO:0000256" key="2">
    <source>
        <dbReference type="ARBA" id="ARBA00012438"/>
    </source>
</evidence>
<evidence type="ECO:0000259" key="9">
    <source>
        <dbReference type="PROSITE" id="PS50112"/>
    </source>
</evidence>
<keyword evidence="12" id="KW-1185">Reference proteome</keyword>
<dbReference type="Pfam" id="PF08447">
    <property type="entry name" value="PAS_3"/>
    <property type="match status" value="2"/>
</dbReference>
<dbReference type="InterPro" id="IPR001610">
    <property type="entry name" value="PAC"/>
</dbReference>
<dbReference type="PROSITE" id="PS50113">
    <property type="entry name" value="PAC"/>
    <property type="match status" value="2"/>
</dbReference>
<evidence type="ECO:0000256" key="4">
    <source>
        <dbReference type="ARBA" id="ARBA00022679"/>
    </source>
</evidence>
<dbReference type="PANTHER" id="PTHR43711">
    <property type="entry name" value="TWO-COMPONENT HISTIDINE KINASE"/>
    <property type="match status" value="1"/>
</dbReference>
<proteinExistence type="predicted"/>
<dbReference type="NCBIfam" id="TIGR00229">
    <property type="entry name" value="sensory_box"/>
    <property type="match status" value="2"/>
</dbReference>
<dbReference type="CDD" id="cd00082">
    <property type="entry name" value="HisKA"/>
    <property type="match status" value="1"/>
</dbReference>
<evidence type="ECO:0000313" key="12">
    <source>
        <dbReference type="Proteomes" id="UP000648984"/>
    </source>
</evidence>
<dbReference type="SUPFAM" id="SSF55874">
    <property type="entry name" value="ATPase domain of HSP90 chaperone/DNA topoisomerase II/histidine kinase"/>
    <property type="match status" value="1"/>
</dbReference>
<dbReference type="CDD" id="cd00130">
    <property type="entry name" value="PAS"/>
    <property type="match status" value="2"/>
</dbReference>
<dbReference type="InterPro" id="IPR050736">
    <property type="entry name" value="Sensor_HK_Regulatory"/>
</dbReference>
<dbReference type="InterPro" id="IPR036890">
    <property type="entry name" value="HATPase_C_sf"/>
</dbReference>
<feature type="domain" description="Histidine kinase" evidence="8">
    <location>
        <begin position="552"/>
        <end position="771"/>
    </location>
</feature>
<evidence type="ECO:0000256" key="1">
    <source>
        <dbReference type="ARBA" id="ARBA00000085"/>
    </source>
</evidence>
<dbReference type="Proteomes" id="UP000648984">
    <property type="component" value="Unassembled WGS sequence"/>
</dbReference>
<protein>
    <recommendedName>
        <fullName evidence="2">histidine kinase</fullName>
        <ecNumber evidence="2">2.7.13.3</ecNumber>
    </recommendedName>
</protein>
<dbReference type="Gene3D" id="3.30.450.20">
    <property type="entry name" value="PAS domain"/>
    <property type="match status" value="4"/>
</dbReference>
<dbReference type="SMART" id="SM00091">
    <property type="entry name" value="PAS"/>
    <property type="match status" value="4"/>
</dbReference>
<feature type="domain" description="PAC" evidence="10">
    <location>
        <begin position="468"/>
        <end position="520"/>
    </location>
</feature>
<dbReference type="SMART" id="SM00086">
    <property type="entry name" value="PAC"/>
    <property type="match status" value="2"/>
</dbReference>
<name>A0ABX1QI30_9RHOO</name>
<evidence type="ECO:0000256" key="5">
    <source>
        <dbReference type="ARBA" id="ARBA00022777"/>
    </source>
</evidence>
<dbReference type="InterPro" id="IPR013655">
    <property type="entry name" value="PAS_fold_3"/>
</dbReference>
<reference evidence="11 12" key="1">
    <citation type="submission" date="2019-12" db="EMBL/GenBank/DDBJ databases">
        <title>Comparative genomics gives insights into the taxonomy of the Azoarcus-Aromatoleum group and reveals separate origins of nif in the plant-associated Azoarcus and non-plant-associated Aromatoleum sub-groups.</title>
        <authorList>
            <person name="Lafos M."/>
            <person name="Maluk M."/>
            <person name="Batista M."/>
            <person name="Junghare M."/>
            <person name="Carmona M."/>
            <person name="Faoro H."/>
            <person name="Cruz L.M."/>
            <person name="Battistoni F."/>
            <person name="De Souza E."/>
            <person name="Pedrosa F."/>
            <person name="Chen W.-M."/>
            <person name="Poole P.S."/>
            <person name="Dixon R.A."/>
            <person name="James E.K."/>
        </authorList>
    </citation>
    <scope>NUCLEOTIDE SEQUENCE [LARGE SCALE GENOMIC DNA]</scope>
    <source>
        <strain evidence="11 12">22Lin</strain>
    </source>
</reference>
<evidence type="ECO:0000256" key="6">
    <source>
        <dbReference type="ARBA" id="ARBA00023012"/>
    </source>
</evidence>
<evidence type="ECO:0000313" key="11">
    <source>
        <dbReference type="EMBL" id="NMG77217.1"/>
    </source>
</evidence>
<dbReference type="Gene3D" id="3.30.565.10">
    <property type="entry name" value="Histidine kinase-like ATPase, C-terminal domain"/>
    <property type="match status" value="1"/>
</dbReference>
<dbReference type="EC" id="2.7.13.3" evidence="2"/>
<keyword evidence="7" id="KW-0175">Coiled coil</keyword>
<dbReference type="PROSITE" id="PS50109">
    <property type="entry name" value="HIS_KIN"/>
    <property type="match status" value="1"/>
</dbReference>
<dbReference type="InterPro" id="IPR000014">
    <property type="entry name" value="PAS"/>
</dbReference>
<dbReference type="PANTHER" id="PTHR43711:SF31">
    <property type="entry name" value="HISTIDINE KINASE"/>
    <property type="match status" value="1"/>
</dbReference>
<dbReference type="SMART" id="SM00387">
    <property type="entry name" value="HATPase_c"/>
    <property type="match status" value="1"/>
</dbReference>
<keyword evidence="3" id="KW-0597">Phosphoprotein</keyword>
<evidence type="ECO:0000256" key="7">
    <source>
        <dbReference type="SAM" id="Coils"/>
    </source>
</evidence>
<dbReference type="Pfam" id="PF02518">
    <property type="entry name" value="HATPase_c"/>
    <property type="match status" value="1"/>
</dbReference>
<gene>
    <name evidence="11" type="ORF">GPA25_20895</name>
</gene>
<dbReference type="Pfam" id="PF00512">
    <property type="entry name" value="HisKA"/>
    <property type="match status" value="1"/>
</dbReference>
<keyword evidence="4" id="KW-0808">Transferase</keyword>
<organism evidence="11 12">
    <name type="scientific">Aromatoleum diolicum</name>
    <dbReference type="NCBI Taxonomy" id="75796"/>
    <lineage>
        <taxon>Bacteria</taxon>
        <taxon>Pseudomonadati</taxon>
        <taxon>Pseudomonadota</taxon>
        <taxon>Betaproteobacteria</taxon>
        <taxon>Rhodocyclales</taxon>
        <taxon>Rhodocyclaceae</taxon>
        <taxon>Aromatoleum</taxon>
    </lineage>
</organism>
<evidence type="ECO:0000259" key="10">
    <source>
        <dbReference type="PROSITE" id="PS50113"/>
    </source>
</evidence>
<dbReference type="InterPro" id="IPR035965">
    <property type="entry name" value="PAS-like_dom_sf"/>
</dbReference>
<sequence length="773" mass="86757">MAKPDSVVINTNAALPPAAADQLPVGFALFDGKLRLVSWNSAFSALREYPDELIVPGAPLEALVRFNARRGDYGPGDPEVLANECLRVFQLRHPETREHQFANGRCIRIAAAPVPPDALLLTYDDVTEARRAERLLRESGQRYEHALRAVNEGVYDWDIVANSVYYSERFHRVLGLPPGLLSVPRDWLDRIHPEDMARCKAEHVAHLKGETERFECDYRFRAIDGSWRWARTHGVALRDADGRAIRLIGSTGDITELKQRERELAEKTRILETTMENIDQGITLADKDLHTTALNRRFLEIMDFPAERFGGGFHIEDAFRFNAERGEYGPGDIEEQVNARLELARKFVAHAFERTRPDGKVIAIRGRPLPEGGFVSTYTDVTEQKRTERALRESEERYALASQAAMEGIYEWNLETGALFLSDRARQCFAILDSATTAAHWREHVVPEDVPGYRLALTRYLRGETSFFEHEYRISDASGEHQWVLDRSVGVRDVSGRIERLVGAVSNITQRKEAELELRRAHDRASAALAESEDKSRELEIANRHKSAFLANMSHELRTPLNAIIGFSGMLAARYFGELTDKQAEYVNDIRASGNHLLALINDVLDLSKIEAGRMELELSDFDLPTVLSETLTLMRERASRNGLTLTLDIDPVLGTMHGDERKLKQALLNLVSNAVKFSAREGIVTVAARSDGGNVDIAVTDTGMGIAAEDQSAIFEAFRQVGHDVVRKREGTGLGLTLARRFVELHNGSIRVDSMPGHGSIFTITIPMRYDR</sequence>
<evidence type="ECO:0000259" key="8">
    <source>
        <dbReference type="PROSITE" id="PS50109"/>
    </source>
</evidence>
<dbReference type="PRINTS" id="PR00344">
    <property type="entry name" value="BCTRLSENSOR"/>
</dbReference>
<dbReference type="InterPro" id="IPR004358">
    <property type="entry name" value="Sig_transdc_His_kin-like_C"/>
</dbReference>
<comment type="catalytic activity">
    <reaction evidence="1">
        <text>ATP + protein L-histidine = ADP + protein N-phospho-L-histidine.</text>
        <dbReference type="EC" id="2.7.13.3"/>
    </reaction>
</comment>
<evidence type="ECO:0000256" key="3">
    <source>
        <dbReference type="ARBA" id="ARBA00022553"/>
    </source>
</evidence>
<feature type="domain" description="PAS" evidence="9">
    <location>
        <begin position="139"/>
        <end position="210"/>
    </location>
</feature>
<dbReference type="InterPro" id="IPR005467">
    <property type="entry name" value="His_kinase_dom"/>
</dbReference>
<dbReference type="SMART" id="SM00388">
    <property type="entry name" value="HisKA"/>
    <property type="match status" value="1"/>
</dbReference>
<dbReference type="InterPro" id="IPR003594">
    <property type="entry name" value="HATPase_dom"/>
</dbReference>